<evidence type="ECO:0000313" key="1">
    <source>
        <dbReference type="EMBL" id="SVD63328.1"/>
    </source>
</evidence>
<reference evidence="1" key="1">
    <citation type="submission" date="2018-05" db="EMBL/GenBank/DDBJ databases">
        <authorList>
            <person name="Lanie J.A."/>
            <person name="Ng W.-L."/>
            <person name="Kazmierczak K.M."/>
            <person name="Andrzejewski T.M."/>
            <person name="Davidsen T.M."/>
            <person name="Wayne K.J."/>
            <person name="Tettelin H."/>
            <person name="Glass J.I."/>
            <person name="Rusch D."/>
            <person name="Podicherti R."/>
            <person name="Tsui H.-C.T."/>
            <person name="Winkler M.E."/>
        </authorList>
    </citation>
    <scope>NUCLEOTIDE SEQUENCE</scope>
</reference>
<organism evidence="1">
    <name type="scientific">marine metagenome</name>
    <dbReference type="NCBI Taxonomy" id="408172"/>
    <lineage>
        <taxon>unclassified sequences</taxon>
        <taxon>metagenomes</taxon>
        <taxon>ecological metagenomes</taxon>
    </lineage>
</organism>
<name>A0A382WYN5_9ZZZZ</name>
<dbReference type="Gene3D" id="3.40.1260.10">
    <property type="entry name" value="DsrEFH-like"/>
    <property type="match status" value="1"/>
</dbReference>
<dbReference type="PANTHER" id="PTHR37691:SF1">
    <property type="entry name" value="BLR3518 PROTEIN"/>
    <property type="match status" value="1"/>
</dbReference>
<dbReference type="PANTHER" id="PTHR37691">
    <property type="entry name" value="BLR3518 PROTEIN"/>
    <property type="match status" value="1"/>
</dbReference>
<gene>
    <name evidence="1" type="ORF">METZ01_LOCUS416182</name>
</gene>
<dbReference type="Pfam" id="PF02635">
    <property type="entry name" value="DsrE"/>
    <property type="match status" value="1"/>
</dbReference>
<dbReference type="InterPro" id="IPR003787">
    <property type="entry name" value="Sulphur_relay_DsrE/F-like"/>
</dbReference>
<dbReference type="EMBL" id="UINC01163169">
    <property type="protein sequence ID" value="SVD63328.1"/>
    <property type="molecule type" value="Genomic_DNA"/>
</dbReference>
<protein>
    <submittedName>
        <fullName evidence="1">Uncharacterized protein</fullName>
    </submittedName>
</protein>
<sequence length="171" mass="19096">MDREQDIGMHEQVFKSKNLLPMLLLYIVAGWHALLLADDGTSQKVVYHVNFDDAQAQQQTLRYIRNHLNAVGEEKLDLRVILHGDGLTLLLEPDMADNTLFRTGYATDELTATIAALKDRGVQFLVCANTLRGKQVDPANDLYDVDEQDIVASGVAEIARLQGQGFAYIRP</sequence>
<accession>A0A382WYN5</accession>
<dbReference type="InterPro" id="IPR027396">
    <property type="entry name" value="DsrEFH-like"/>
</dbReference>
<dbReference type="AlphaFoldDB" id="A0A382WYN5"/>
<dbReference type="SUPFAM" id="SSF75169">
    <property type="entry name" value="DsrEFH-like"/>
    <property type="match status" value="1"/>
</dbReference>
<proteinExistence type="predicted"/>